<dbReference type="EMBL" id="GGEC01061022">
    <property type="protein sequence ID" value="MBX41506.1"/>
    <property type="molecule type" value="Transcribed_RNA"/>
</dbReference>
<sequence>MEKSSIGVKPMTIALQRDFLTSILFQRHLNPGSPSLCEVQTIMVLLVCLK</sequence>
<protein>
    <submittedName>
        <fullName evidence="1">Uncharacterized protein</fullName>
    </submittedName>
</protein>
<name>A0A2P2NG95_RHIMU</name>
<reference evidence="1" key="1">
    <citation type="submission" date="2018-02" db="EMBL/GenBank/DDBJ databases">
        <title>Rhizophora mucronata_Transcriptome.</title>
        <authorList>
            <person name="Meera S.P."/>
            <person name="Sreeshan A."/>
            <person name="Augustine A."/>
        </authorList>
    </citation>
    <scope>NUCLEOTIDE SEQUENCE</scope>
    <source>
        <tissue evidence="1">Leaf</tissue>
    </source>
</reference>
<organism evidence="1">
    <name type="scientific">Rhizophora mucronata</name>
    <name type="common">Asiatic mangrove</name>
    <dbReference type="NCBI Taxonomy" id="61149"/>
    <lineage>
        <taxon>Eukaryota</taxon>
        <taxon>Viridiplantae</taxon>
        <taxon>Streptophyta</taxon>
        <taxon>Embryophyta</taxon>
        <taxon>Tracheophyta</taxon>
        <taxon>Spermatophyta</taxon>
        <taxon>Magnoliopsida</taxon>
        <taxon>eudicotyledons</taxon>
        <taxon>Gunneridae</taxon>
        <taxon>Pentapetalae</taxon>
        <taxon>rosids</taxon>
        <taxon>fabids</taxon>
        <taxon>Malpighiales</taxon>
        <taxon>Rhizophoraceae</taxon>
        <taxon>Rhizophora</taxon>
    </lineage>
</organism>
<proteinExistence type="predicted"/>
<evidence type="ECO:0000313" key="1">
    <source>
        <dbReference type="EMBL" id="MBX41506.1"/>
    </source>
</evidence>
<accession>A0A2P2NG95</accession>
<dbReference type="AlphaFoldDB" id="A0A2P2NG95"/>